<protein>
    <submittedName>
        <fullName evidence="2">Uncharacterized protein</fullName>
    </submittedName>
</protein>
<gene>
    <name evidence="2" type="ORF">LTR78_004518</name>
</gene>
<feature type="compositionally biased region" description="Polar residues" evidence="1">
    <location>
        <begin position="305"/>
        <end position="355"/>
    </location>
</feature>
<dbReference type="AlphaFoldDB" id="A0AAE0WP75"/>
<feature type="compositionally biased region" description="Low complexity" evidence="1">
    <location>
        <begin position="362"/>
        <end position="383"/>
    </location>
</feature>
<comment type="caution">
    <text evidence="2">The sequence shown here is derived from an EMBL/GenBank/DDBJ whole genome shotgun (WGS) entry which is preliminary data.</text>
</comment>
<keyword evidence="3" id="KW-1185">Reference proteome</keyword>
<sequence>MVRKIELRVHAGAPSGHNDDGRYRRLAHAYAEHNGWTEIQTPSAEIANEPYDSGAAIATSKLIAGQSENVAIDDETAYLDDTQLAYNALESQLLTSSLDLHEEITPRRTPHVPAAESPWPDDLARHSPVAEPSLTANDALSEQISSPPSRPHVGVIRPASRSADTAIFKPFKLPIKRKPVSDDDGQEIPKQIARPGVHHMKTPSVNGESQSSYLRTPILVTPARRQEFSGHETSLIEYTAVRDDEGISKNAEGKNEDHEVLVRSPTMADYREHTPKPQLTMPFVPLREGDQTGLAYIGNLGAPQTVTPLRMPHQSQLSGSGQESTSELPTSYSLSDITSESSRARLRNSQRSTSDPGPITVSSAASNSAGSVRSASQPAQPASGSLLKSPKTPSGQHECYRQDKENRTGAAGVLALTVDARPASGERSDSSPDHSEIVQAMGRCDGLDVLEARQAEESRASILDDLSASVRPPAPMTALAKFDTHVTASLKYLADHPTMANCYKPASVQRDLRPMERGYWLIPTLEWPAEKQLKFWEYLISFIGDGQAGWGVWCVRERSQQPLVTTTIGTVKVYCWGEVVKHIYLMLYVASESKVRKLGLQWFDSEDSKVIQMREVASRT</sequence>
<evidence type="ECO:0000256" key="1">
    <source>
        <dbReference type="SAM" id="MobiDB-lite"/>
    </source>
</evidence>
<name>A0AAE0WP75_9PEZI</name>
<proteinExistence type="predicted"/>
<dbReference type="EMBL" id="JAUTXT010000014">
    <property type="protein sequence ID" value="KAK3675435.1"/>
    <property type="molecule type" value="Genomic_DNA"/>
</dbReference>
<evidence type="ECO:0000313" key="2">
    <source>
        <dbReference type="EMBL" id="KAK3675435.1"/>
    </source>
</evidence>
<feature type="region of interest" description="Disordered" evidence="1">
    <location>
        <begin position="305"/>
        <end position="400"/>
    </location>
</feature>
<evidence type="ECO:0000313" key="3">
    <source>
        <dbReference type="Proteomes" id="UP001274830"/>
    </source>
</evidence>
<reference evidence="2" key="1">
    <citation type="submission" date="2023-07" db="EMBL/GenBank/DDBJ databases">
        <title>Black Yeasts Isolated from many extreme environments.</title>
        <authorList>
            <person name="Coleine C."/>
            <person name="Stajich J.E."/>
            <person name="Selbmann L."/>
        </authorList>
    </citation>
    <scope>NUCLEOTIDE SEQUENCE</scope>
    <source>
        <strain evidence="2">CCFEE 5485</strain>
    </source>
</reference>
<dbReference type="Proteomes" id="UP001274830">
    <property type="component" value="Unassembled WGS sequence"/>
</dbReference>
<accession>A0AAE0WP75</accession>
<organism evidence="2 3">
    <name type="scientific">Recurvomyces mirabilis</name>
    <dbReference type="NCBI Taxonomy" id="574656"/>
    <lineage>
        <taxon>Eukaryota</taxon>
        <taxon>Fungi</taxon>
        <taxon>Dikarya</taxon>
        <taxon>Ascomycota</taxon>
        <taxon>Pezizomycotina</taxon>
        <taxon>Dothideomycetes</taxon>
        <taxon>Dothideomycetidae</taxon>
        <taxon>Mycosphaerellales</taxon>
        <taxon>Teratosphaeriaceae</taxon>
        <taxon>Recurvomyces</taxon>
    </lineage>
</organism>